<evidence type="ECO:0000313" key="1">
    <source>
        <dbReference type="EMBL" id="EPE29408.1"/>
    </source>
</evidence>
<dbReference type="Proteomes" id="UP000016922">
    <property type="component" value="Unassembled WGS sequence"/>
</dbReference>
<protein>
    <submittedName>
        <fullName evidence="1">Uncharacterized protein</fullName>
    </submittedName>
</protein>
<dbReference type="EMBL" id="KE145367">
    <property type="protein sequence ID" value="EPE29408.1"/>
    <property type="molecule type" value="Genomic_DNA"/>
</dbReference>
<dbReference type="RefSeq" id="XP_008083517.1">
    <property type="nucleotide sequence ID" value="XM_008085326.1"/>
</dbReference>
<keyword evidence="2" id="KW-1185">Reference proteome</keyword>
<gene>
    <name evidence="1" type="ORF">GLAREA_00568</name>
</gene>
<organism evidence="1 2">
    <name type="scientific">Glarea lozoyensis (strain ATCC 20868 / MF5171)</name>
    <dbReference type="NCBI Taxonomy" id="1116229"/>
    <lineage>
        <taxon>Eukaryota</taxon>
        <taxon>Fungi</taxon>
        <taxon>Dikarya</taxon>
        <taxon>Ascomycota</taxon>
        <taxon>Pezizomycotina</taxon>
        <taxon>Leotiomycetes</taxon>
        <taxon>Helotiales</taxon>
        <taxon>Helotiaceae</taxon>
        <taxon>Glarea</taxon>
    </lineage>
</organism>
<dbReference type="KEGG" id="glz:GLAREA_00568"/>
<evidence type="ECO:0000313" key="2">
    <source>
        <dbReference type="Proteomes" id="UP000016922"/>
    </source>
</evidence>
<name>S3DSK7_GLAL2</name>
<sequence length="116" mass="13307">MYNKANFAYRKRYLKSPPARSIAVRSCAVRELESRRWLLIRPSFLREGNANTVRIISTLGRKYYAGDFGSHVNSSTRIRSGDGRIEFEQLRRAKTAIAIVMSHSGRTEQTEQVLQS</sequence>
<dbReference type="AlphaFoldDB" id="S3DSK7"/>
<dbReference type="HOGENOM" id="CLU_2097113_0_0_1"/>
<accession>S3DSK7</accession>
<reference evidence="1 2" key="1">
    <citation type="journal article" date="2013" name="BMC Genomics">
        <title>Genomics-driven discovery of the pneumocandin biosynthetic gene cluster in the fungus Glarea lozoyensis.</title>
        <authorList>
            <person name="Chen L."/>
            <person name="Yue Q."/>
            <person name="Zhang X."/>
            <person name="Xiang M."/>
            <person name="Wang C."/>
            <person name="Li S."/>
            <person name="Che Y."/>
            <person name="Ortiz-Lopez F.J."/>
            <person name="Bills G.F."/>
            <person name="Liu X."/>
            <person name="An Z."/>
        </authorList>
    </citation>
    <scope>NUCLEOTIDE SEQUENCE [LARGE SCALE GENOMIC DNA]</scope>
    <source>
        <strain evidence="2">ATCC 20868 / MF5171</strain>
    </source>
</reference>
<proteinExistence type="predicted"/>
<dbReference type="GeneID" id="19459626"/>